<gene>
    <name evidence="1" type="ORF">I79_003527</name>
</gene>
<evidence type="ECO:0000313" key="2">
    <source>
        <dbReference type="Proteomes" id="UP000001075"/>
    </source>
</evidence>
<dbReference type="AlphaFoldDB" id="G3H091"/>
<dbReference type="EMBL" id="JH000088">
    <property type="protein sequence ID" value="EGW03427.1"/>
    <property type="molecule type" value="Genomic_DNA"/>
</dbReference>
<evidence type="ECO:0000313" key="1">
    <source>
        <dbReference type="EMBL" id="EGW03427.1"/>
    </source>
</evidence>
<accession>G3H091</accession>
<sequence length="58" mass="6672">MIKNWECLHEVQCWPPLEHSFCVLTQEAFPRDFTSNNLVSSESQIILQPQMTSISCSS</sequence>
<protein>
    <submittedName>
        <fullName evidence="1">Uncharacterized protein</fullName>
    </submittedName>
</protein>
<dbReference type="Proteomes" id="UP000001075">
    <property type="component" value="Unassembled WGS sequence"/>
</dbReference>
<proteinExistence type="predicted"/>
<organism evidence="1 2">
    <name type="scientific">Cricetulus griseus</name>
    <name type="common">Chinese hamster</name>
    <name type="synonym">Cricetulus barabensis griseus</name>
    <dbReference type="NCBI Taxonomy" id="10029"/>
    <lineage>
        <taxon>Eukaryota</taxon>
        <taxon>Metazoa</taxon>
        <taxon>Chordata</taxon>
        <taxon>Craniata</taxon>
        <taxon>Vertebrata</taxon>
        <taxon>Euteleostomi</taxon>
        <taxon>Mammalia</taxon>
        <taxon>Eutheria</taxon>
        <taxon>Euarchontoglires</taxon>
        <taxon>Glires</taxon>
        <taxon>Rodentia</taxon>
        <taxon>Myomorpha</taxon>
        <taxon>Muroidea</taxon>
        <taxon>Cricetidae</taxon>
        <taxon>Cricetinae</taxon>
        <taxon>Cricetulus</taxon>
    </lineage>
</organism>
<dbReference type="InParanoid" id="G3H091"/>
<name>G3H091_CRIGR</name>
<reference evidence="2" key="1">
    <citation type="journal article" date="2011" name="Nat. Biotechnol.">
        <title>The genomic sequence of the Chinese hamster ovary (CHO)-K1 cell line.</title>
        <authorList>
            <person name="Xu X."/>
            <person name="Nagarajan H."/>
            <person name="Lewis N.E."/>
            <person name="Pan S."/>
            <person name="Cai Z."/>
            <person name="Liu X."/>
            <person name="Chen W."/>
            <person name="Xie M."/>
            <person name="Wang W."/>
            <person name="Hammond S."/>
            <person name="Andersen M.R."/>
            <person name="Neff N."/>
            <person name="Passarelli B."/>
            <person name="Koh W."/>
            <person name="Fan H.C."/>
            <person name="Wang J."/>
            <person name="Gui Y."/>
            <person name="Lee K.H."/>
            <person name="Betenbaugh M.J."/>
            <person name="Quake S.R."/>
            <person name="Famili I."/>
            <person name="Palsson B.O."/>
            <person name="Wang J."/>
        </authorList>
    </citation>
    <scope>NUCLEOTIDE SEQUENCE [LARGE SCALE GENOMIC DNA]</scope>
    <source>
        <strain evidence="2">CHO K1 cell line</strain>
    </source>
</reference>